<comment type="caution">
    <text evidence="1">The sequence shown here is derived from an EMBL/GenBank/DDBJ whole genome shotgun (WGS) entry which is preliminary data.</text>
</comment>
<reference evidence="1" key="1">
    <citation type="submission" date="2019-08" db="EMBL/GenBank/DDBJ databases">
        <title>The improved chromosome-level genome for the pearl oyster Pinctada fucata martensii using PacBio sequencing and Hi-C.</title>
        <authorList>
            <person name="Zheng Z."/>
        </authorList>
    </citation>
    <scope>NUCLEOTIDE SEQUENCE</scope>
    <source>
        <strain evidence="1">ZZ-2019</strain>
        <tissue evidence="1">Adductor muscle</tissue>
    </source>
</reference>
<dbReference type="EMBL" id="VSWD01000006">
    <property type="protein sequence ID" value="KAK3099852.1"/>
    <property type="molecule type" value="Genomic_DNA"/>
</dbReference>
<protein>
    <recommendedName>
        <fullName evidence="3">Fucolectin tachylectin-4 pentraxin-1 domain-containing protein</fullName>
    </recommendedName>
</protein>
<dbReference type="SUPFAM" id="SSF49785">
    <property type="entry name" value="Galactose-binding domain-like"/>
    <property type="match status" value="1"/>
</dbReference>
<keyword evidence="2" id="KW-1185">Reference proteome</keyword>
<dbReference type="Proteomes" id="UP001186944">
    <property type="component" value="Unassembled WGS sequence"/>
</dbReference>
<evidence type="ECO:0000313" key="2">
    <source>
        <dbReference type="Proteomes" id="UP001186944"/>
    </source>
</evidence>
<name>A0AA88Y864_PINIB</name>
<evidence type="ECO:0008006" key="3">
    <source>
        <dbReference type="Google" id="ProtNLM"/>
    </source>
</evidence>
<evidence type="ECO:0000313" key="1">
    <source>
        <dbReference type="EMBL" id="KAK3099852.1"/>
    </source>
</evidence>
<dbReference type="AlphaFoldDB" id="A0AA88Y864"/>
<dbReference type="PANTHER" id="PTHR45713:SF6">
    <property type="entry name" value="F5_8 TYPE C DOMAIN-CONTAINING PROTEIN"/>
    <property type="match status" value="1"/>
</dbReference>
<accession>A0AA88Y864</accession>
<sequence>MSQSHTAAGDKAPWFQIDLLKTYKILQIRFLGKTQIFVDRLHDVNIIAGDTPNTLNSTCAYYVGPPSMGEWVEITCSPQTEGRFVKLDKMYSEDRYHLELCELEITVMI</sequence>
<proteinExistence type="predicted"/>
<dbReference type="InterPro" id="IPR008979">
    <property type="entry name" value="Galactose-bd-like_sf"/>
</dbReference>
<organism evidence="1 2">
    <name type="scientific">Pinctada imbricata</name>
    <name type="common">Atlantic pearl-oyster</name>
    <name type="synonym">Pinctada martensii</name>
    <dbReference type="NCBI Taxonomy" id="66713"/>
    <lineage>
        <taxon>Eukaryota</taxon>
        <taxon>Metazoa</taxon>
        <taxon>Spiralia</taxon>
        <taxon>Lophotrochozoa</taxon>
        <taxon>Mollusca</taxon>
        <taxon>Bivalvia</taxon>
        <taxon>Autobranchia</taxon>
        <taxon>Pteriomorphia</taxon>
        <taxon>Pterioida</taxon>
        <taxon>Pterioidea</taxon>
        <taxon>Pteriidae</taxon>
        <taxon>Pinctada</taxon>
    </lineage>
</organism>
<dbReference type="Pfam" id="PF22633">
    <property type="entry name" value="F5_F8_type_C_2"/>
    <property type="match status" value="1"/>
</dbReference>
<dbReference type="InterPro" id="IPR051941">
    <property type="entry name" value="BG_Antigen-Binding_Lectin"/>
</dbReference>
<gene>
    <name evidence="1" type="ORF">FSP39_010745</name>
</gene>
<dbReference type="PANTHER" id="PTHR45713">
    <property type="entry name" value="FTP DOMAIN-CONTAINING PROTEIN"/>
    <property type="match status" value="1"/>
</dbReference>
<dbReference type="Gene3D" id="2.60.120.260">
    <property type="entry name" value="Galactose-binding domain-like"/>
    <property type="match status" value="1"/>
</dbReference>